<proteinExistence type="predicted"/>
<comment type="caution">
    <text evidence="10">The sequence shown here is derived from an EMBL/GenBank/DDBJ whole genome shotgun (WGS) entry which is preliminary data.</text>
</comment>
<feature type="transmembrane region" description="Helical" evidence="7">
    <location>
        <begin position="140"/>
        <end position="159"/>
    </location>
</feature>
<evidence type="ECO:0000256" key="3">
    <source>
        <dbReference type="ARBA" id="ARBA00022741"/>
    </source>
</evidence>
<feature type="domain" description="ABC transporter" evidence="8">
    <location>
        <begin position="344"/>
        <end position="578"/>
    </location>
</feature>
<dbReference type="Pfam" id="PF00005">
    <property type="entry name" value="ABC_tran"/>
    <property type="match status" value="1"/>
</dbReference>
<organism evidence="10 11">
    <name type="scientific">Candidatus Vagococcus giribetii</name>
    <dbReference type="NCBI Taxonomy" id="2230876"/>
    <lineage>
        <taxon>Bacteria</taxon>
        <taxon>Bacillati</taxon>
        <taxon>Bacillota</taxon>
        <taxon>Bacilli</taxon>
        <taxon>Lactobacillales</taxon>
        <taxon>Enterococcaceae</taxon>
        <taxon>Vagococcus</taxon>
    </lineage>
</organism>
<name>A0ABS3HS29_9ENTE</name>
<keyword evidence="2 7" id="KW-0812">Transmembrane</keyword>
<dbReference type="Pfam" id="PF00664">
    <property type="entry name" value="ABC_membrane"/>
    <property type="match status" value="1"/>
</dbReference>
<feature type="transmembrane region" description="Helical" evidence="7">
    <location>
        <begin position="165"/>
        <end position="184"/>
    </location>
</feature>
<evidence type="ECO:0000256" key="2">
    <source>
        <dbReference type="ARBA" id="ARBA00022692"/>
    </source>
</evidence>
<evidence type="ECO:0000313" key="10">
    <source>
        <dbReference type="EMBL" id="MBO0476557.1"/>
    </source>
</evidence>
<feature type="domain" description="ABC transmembrane type-1" evidence="9">
    <location>
        <begin position="25"/>
        <end position="311"/>
    </location>
</feature>
<comment type="subcellular location">
    <subcellularLocation>
        <location evidence="1">Cell membrane</location>
        <topology evidence="1">Multi-pass membrane protein</topology>
    </subcellularLocation>
</comment>
<dbReference type="InterPro" id="IPR039421">
    <property type="entry name" value="Type_1_exporter"/>
</dbReference>
<feature type="transmembrane region" description="Helical" evidence="7">
    <location>
        <begin position="66"/>
        <end position="84"/>
    </location>
</feature>
<keyword evidence="4 10" id="KW-0067">ATP-binding</keyword>
<reference evidence="10 11" key="1">
    <citation type="submission" date="2021-03" db="EMBL/GenBank/DDBJ databases">
        <title>Enterococcal diversity collection.</title>
        <authorList>
            <person name="Gilmore M.S."/>
            <person name="Schwartzman J."/>
            <person name="Van Tyne D."/>
            <person name="Martin M."/>
            <person name="Earl A.M."/>
            <person name="Manson A.L."/>
            <person name="Straub T."/>
            <person name="Salamzade R."/>
            <person name="Saavedra J."/>
            <person name="Lebreton F."/>
            <person name="Prichula J."/>
            <person name="Schaufler K."/>
            <person name="Gaca A."/>
            <person name="Sgardioli B."/>
            <person name="Wagenaar J."/>
            <person name="Strong T."/>
        </authorList>
    </citation>
    <scope>NUCLEOTIDE SEQUENCE [LARGE SCALE GENOMIC DNA]</scope>
    <source>
        <strain evidence="10 11">DIV0080</strain>
    </source>
</reference>
<feature type="transmembrane region" description="Helical" evidence="7">
    <location>
        <begin position="256"/>
        <end position="274"/>
    </location>
</feature>
<keyword evidence="3" id="KW-0547">Nucleotide-binding</keyword>
<dbReference type="RefSeq" id="WP_206965656.1">
    <property type="nucleotide sequence ID" value="NZ_JAFLVX010000015.1"/>
</dbReference>
<evidence type="ECO:0000256" key="7">
    <source>
        <dbReference type="SAM" id="Phobius"/>
    </source>
</evidence>
<dbReference type="CDD" id="cd03254">
    <property type="entry name" value="ABCC_Glucan_exporter_like"/>
    <property type="match status" value="1"/>
</dbReference>
<keyword evidence="5 7" id="KW-1133">Transmembrane helix</keyword>
<dbReference type="Proteomes" id="UP000664857">
    <property type="component" value="Unassembled WGS sequence"/>
</dbReference>
<keyword evidence="6 7" id="KW-0472">Membrane</keyword>
<dbReference type="InterPro" id="IPR036640">
    <property type="entry name" value="ABC1_TM_sf"/>
</dbReference>
<gene>
    <name evidence="10" type="ORF">DOK76_05710</name>
</gene>
<dbReference type="InterPro" id="IPR003439">
    <property type="entry name" value="ABC_transporter-like_ATP-bd"/>
</dbReference>
<dbReference type="EMBL" id="JAFLVX010000015">
    <property type="protein sequence ID" value="MBO0476557.1"/>
    <property type="molecule type" value="Genomic_DNA"/>
</dbReference>
<dbReference type="Gene3D" id="1.20.1560.10">
    <property type="entry name" value="ABC transporter type 1, transmembrane domain"/>
    <property type="match status" value="1"/>
</dbReference>
<feature type="transmembrane region" description="Helical" evidence="7">
    <location>
        <begin position="24"/>
        <end position="46"/>
    </location>
</feature>
<evidence type="ECO:0000256" key="4">
    <source>
        <dbReference type="ARBA" id="ARBA00022840"/>
    </source>
</evidence>
<dbReference type="GO" id="GO:0005524">
    <property type="term" value="F:ATP binding"/>
    <property type="evidence" value="ECO:0007669"/>
    <property type="project" value="UniProtKB-KW"/>
</dbReference>
<dbReference type="PANTHER" id="PTHR43394:SF1">
    <property type="entry name" value="ATP-BINDING CASSETTE SUB-FAMILY B MEMBER 10, MITOCHONDRIAL"/>
    <property type="match status" value="1"/>
</dbReference>
<evidence type="ECO:0000256" key="6">
    <source>
        <dbReference type="ARBA" id="ARBA00023136"/>
    </source>
</evidence>
<dbReference type="SMART" id="SM00382">
    <property type="entry name" value="AAA"/>
    <property type="match status" value="1"/>
</dbReference>
<protein>
    <submittedName>
        <fullName evidence="10">ABC transporter ATP-binding protein</fullName>
    </submittedName>
</protein>
<dbReference type="InterPro" id="IPR027417">
    <property type="entry name" value="P-loop_NTPase"/>
</dbReference>
<evidence type="ECO:0000259" key="9">
    <source>
        <dbReference type="PROSITE" id="PS50929"/>
    </source>
</evidence>
<sequence length="583" mass="65075">MNKTLSITPIKRWLPYLKSFKKEILIALILGVINGASVVSFTFLVGKAVDTMVGESHVFFQQLLTILTYLIGITLMTTISQWLIQRLGNKVAYQSVHQLRTEAFHHLNQLPISYYDKTSHGDIMSRFSNDLDFISDSSTAIFNQIFSGLTIVVISFVTMLNLSPLLTLVIVVSTFFIFLVNWLVATTSHAQFAKQQKTVGLISGFLSEHVTNQKVIKAFQYEETSQEAFDQLNQELFTVGRKAQFISSLTNPLSRFVDHLAYLSIGLIGGLLVIQETPNITIGIVTSFLLYSAQFSKPFIELSGVMTQLQTAIASLERMFNLLDEPVEITNKETPLPTVIKGHIEFCDVSFSYDKKTPLIQGFNFDVNPGETVAIVGKTGAGKSTLVNLLMAFYELDSGDILLDGVPITQYNKNEFRQLFGMVLQETWLFNGTVWDNLVFGRPNASLEEVKQACQEASIDHFIDSLPQGFDTLLGQSGLSISDGQKQLLSIARTMISQPKMLILDEATSSIDPLTEQLIQKAFLNMMVNKTSFIIAHRLSTIQSADKIMVMDQGQIVEVGTHHELLQQPTSHYSALYQAQFNS</sequence>
<evidence type="ECO:0000259" key="8">
    <source>
        <dbReference type="PROSITE" id="PS50893"/>
    </source>
</evidence>
<evidence type="ECO:0000313" key="11">
    <source>
        <dbReference type="Proteomes" id="UP000664857"/>
    </source>
</evidence>
<accession>A0ABS3HS29</accession>
<evidence type="ECO:0000256" key="5">
    <source>
        <dbReference type="ARBA" id="ARBA00022989"/>
    </source>
</evidence>
<dbReference type="PANTHER" id="PTHR43394">
    <property type="entry name" value="ATP-DEPENDENT PERMEASE MDL1, MITOCHONDRIAL"/>
    <property type="match status" value="1"/>
</dbReference>
<dbReference type="CDD" id="cd18547">
    <property type="entry name" value="ABC_6TM_Tm288_like"/>
    <property type="match status" value="1"/>
</dbReference>
<dbReference type="SUPFAM" id="SSF52540">
    <property type="entry name" value="P-loop containing nucleoside triphosphate hydrolases"/>
    <property type="match status" value="1"/>
</dbReference>
<dbReference type="InterPro" id="IPR011527">
    <property type="entry name" value="ABC1_TM_dom"/>
</dbReference>
<dbReference type="PROSITE" id="PS50893">
    <property type="entry name" value="ABC_TRANSPORTER_2"/>
    <property type="match status" value="1"/>
</dbReference>
<dbReference type="InterPro" id="IPR003593">
    <property type="entry name" value="AAA+_ATPase"/>
</dbReference>
<dbReference type="SUPFAM" id="SSF90123">
    <property type="entry name" value="ABC transporter transmembrane region"/>
    <property type="match status" value="1"/>
</dbReference>
<keyword evidence="11" id="KW-1185">Reference proteome</keyword>
<dbReference type="PROSITE" id="PS50929">
    <property type="entry name" value="ABC_TM1F"/>
    <property type="match status" value="1"/>
</dbReference>
<evidence type="ECO:0000256" key="1">
    <source>
        <dbReference type="ARBA" id="ARBA00004651"/>
    </source>
</evidence>
<dbReference type="Gene3D" id="3.40.50.300">
    <property type="entry name" value="P-loop containing nucleotide triphosphate hydrolases"/>
    <property type="match status" value="1"/>
</dbReference>